<gene>
    <name evidence="1" type="ORF">AO498_14745</name>
</gene>
<dbReference type="InterPro" id="IPR016181">
    <property type="entry name" value="Acyl_CoA_acyltransferase"/>
</dbReference>
<dbReference type="SUPFAM" id="SSF55729">
    <property type="entry name" value="Acyl-CoA N-acyltransferases (Nat)"/>
    <property type="match status" value="1"/>
</dbReference>
<proteinExistence type="predicted"/>
<sequence length="308" mass="35587">MTLKNFNDCIVSELELQIVPALNTKRDYFLQGYSLGDESPHEEYRWIKNGKIRGVIAFSFDQNEKAVSLPFCPFGGFFIESFFGFDQFIKDVETALKSRGIRSVQIMQAPFPYESKADLINNIFFKNGYQIHSIHTHQILFGRKEIKKVFRDQADRLLKKAGENQLKLHYGKILNFSFLQEIELWNSQKGYPMTWDANRLIDQVSLFPERYFQISITSGEVSLAHAVAVKLTSYTVYYFLSAFDSKSQFKNLGELLVLGLLKLAKDEKVDSVDFGSSESEGHINDSLMFFKSRFSNDISNKITWEKTF</sequence>
<evidence type="ECO:0008006" key="3">
    <source>
        <dbReference type="Google" id="ProtNLM"/>
    </source>
</evidence>
<accession>A0A142ERF3</accession>
<evidence type="ECO:0000313" key="2">
    <source>
        <dbReference type="Proteomes" id="UP000073816"/>
    </source>
</evidence>
<organism evidence="1 2">
    <name type="scientific">Algoriphagus sanaruensis</name>
    <dbReference type="NCBI Taxonomy" id="1727163"/>
    <lineage>
        <taxon>Bacteria</taxon>
        <taxon>Pseudomonadati</taxon>
        <taxon>Bacteroidota</taxon>
        <taxon>Cytophagia</taxon>
        <taxon>Cytophagales</taxon>
        <taxon>Cyclobacteriaceae</taxon>
        <taxon>Algoriphagus</taxon>
    </lineage>
</organism>
<reference evidence="1 2" key="2">
    <citation type="journal article" date="2016" name="Genome Announc.">
        <title>Complete Genome Sequence of Algoriphagus sp. Strain M8-2, Isolated from a Brackish Lake.</title>
        <authorList>
            <person name="Muraguchi Y."/>
            <person name="Kushimoto K."/>
            <person name="Ohtsubo Y."/>
            <person name="Suzuki T."/>
            <person name="Dohra H."/>
            <person name="Kimbara K."/>
            <person name="Shintani M."/>
        </authorList>
    </citation>
    <scope>NUCLEOTIDE SEQUENCE [LARGE SCALE GENOMIC DNA]</scope>
    <source>
        <strain evidence="1 2">M8-2</strain>
    </source>
</reference>
<protein>
    <recommendedName>
        <fullName evidence="3">BioF2-like acetyltransferase domain-containing protein</fullName>
    </recommendedName>
</protein>
<dbReference type="AlphaFoldDB" id="A0A142ERF3"/>
<dbReference type="Gene3D" id="3.40.630.30">
    <property type="match status" value="1"/>
</dbReference>
<dbReference type="PATRIC" id="fig|1727163.4.peg.3096"/>
<keyword evidence="2" id="KW-1185">Reference proteome</keyword>
<dbReference type="KEGG" id="alm:AO498_14745"/>
<evidence type="ECO:0000313" key="1">
    <source>
        <dbReference type="EMBL" id="AMQ57708.1"/>
    </source>
</evidence>
<dbReference type="Proteomes" id="UP000073816">
    <property type="component" value="Chromosome"/>
</dbReference>
<name>A0A142ERF3_9BACT</name>
<reference evidence="2" key="1">
    <citation type="submission" date="2015-09" db="EMBL/GenBank/DDBJ databases">
        <title>Complete sequence of Algoriphagus sp. M8-2.</title>
        <authorList>
            <person name="Shintani M."/>
        </authorList>
    </citation>
    <scope>NUCLEOTIDE SEQUENCE [LARGE SCALE GENOMIC DNA]</scope>
    <source>
        <strain evidence="2">M8-2</strain>
    </source>
</reference>
<dbReference type="EMBL" id="CP012836">
    <property type="protein sequence ID" value="AMQ57708.1"/>
    <property type="molecule type" value="Genomic_DNA"/>
</dbReference>
<dbReference type="STRING" id="1727163.AO498_14745"/>